<evidence type="ECO:0000313" key="2">
    <source>
        <dbReference type="Proteomes" id="UP000309997"/>
    </source>
</evidence>
<evidence type="ECO:0000313" key="1">
    <source>
        <dbReference type="EMBL" id="KAL3570064.1"/>
    </source>
</evidence>
<gene>
    <name evidence="1" type="ORF">D5086_027313</name>
</gene>
<keyword evidence="2" id="KW-1185">Reference proteome</keyword>
<comment type="caution">
    <text evidence="1">The sequence shown here is derived from an EMBL/GenBank/DDBJ whole genome shotgun (WGS) entry which is preliminary data.</text>
</comment>
<dbReference type="Proteomes" id="UP000309997">
    <property type="component" value="Unassembled WGS sequence"/>
</dbReference>
<protein>
    <submittedName>
        <fullName evidence="1">Uncharacterized protein</fullName>
    </submittedName>
</protein>
<dbReference type="EMBL" id="RCHU02000015">
    <property type="protein sequence ID" value="KAL3570064.1"/>
    <property type="molecule type" value="Genomic_DNA"/>
</dbReference>
<name>A0ACC4AVN3_POPAL</name>
<proteinExistence type="predicted"/>
<reference evidence="1 2" key="1">
    <citation type="journal article" date="2024" name="Plant Biotechnol. J.">
        <title>Genome and CRISPR/Cas9 system of a widespread forest tree (Populus alba) in the world.</title>
        <authorList>
            <person name="Liu Y.J."/>
            <person name="Jiang P.F."/>
            <person name="Han X.M."/>
            <person name="Li X.Y."/>
            <person name="Wang H.M."/>
            <person name="Wang Y.J."/>
            <person name="Wang X.X."/>
            <person name="Zeng Q.Y."/>
        </authorList>
    </citation>
    <scope>NUCLEOTIDE SEQUENCE [LARGE SCALE GENOMIC DNA]</scope>
    <source>
        <strain evidence="2">cv. PAL-ZL1</strain>
    </source>
</reference>
<organism evidence="1 2">
    <name type="scientific">Populus alba</name>
    <name type="common">White poplar</name>
    <dbReference type="NCBI Taxonomy" id="43335"/>
    <lineage>
        <taxon>Eukaryota</taxon>
        <taxon>Viridiplantae</taxon>
        <taxon>Streptophyta</taxon>
        <taxon>Embryophyta</taxon>
        <taxon>Tracheophyta</taxon>
        <taxon>Spermatophyta</taxon>
        <taxon>Magnoliopsida</taxon>
        <taxon>eudicotyledons</taxon>
        <taxon>Gunneridae</taxon>
        <taxon>Pentapetalae</taxon>
        <taxon>rosids</taxon>
        <taxon>fabids</taxon>
        <taxon>Malpighiales</taxon>
        <taxon>Salicaceae</taxon>
        <taxon>Saliceae</taxon>
        <taxon>Populus</taxon>
    </lineage>
</organism>
<accession>A0ACC4AVN3</accession>
<sequence>MSTGKVTGIAAVVILLLVSTTAGSKDTGPIPGEPSSLNSWFHANVKPYTQRNGALDPALETAEAKPKTIVNSSPRPSGKLKEQAVALRIGGDKAAFYNCRLIGFQDTLCDDKGRHFFKDCYIEGTVDFIFGSGKSLYLGTAINVLADQGLAVITAQARNKEDDTGFSFVHCKVNGIGKGAFLGRAWTERPRVVFAFTTMSSVVDPGGWSDNQHPERDRIVSFGEYKCKGPGSNPSGRVKFSRQLTPQQVNPFLSLAYIEGSKWLLPPPN</sequence>